<dbReference type="EMBL" id="U96176">
    <property type="protein sequence ID" value="AAC79126.1"/>
    <property type="molecule type" value="mRNA"/>
</dbReference>
<dbReference type="HOGENOM" id="CLU_158208_0_0_1"/>
<reference evidence="5" key="3">
    <citation type="journal article" date="2004" name="Mol. Biochem. Parasitol.">
        <title>The Secreted Larval Acidic Proteins (SLAPs) of Onchocerca spp. are encoded by orthologues of the alt gene family of Brugia malayi and have host protective potential.</title>
        <authorList>
            <person name="Wu Y."/>
            <person name="Egerton G."/>
            <person name="Pappin D.J."/>
            <person name="Harrison R.A."/>
            <person name="Wilkinson M.C."/>
            <person name="Underwood A."/>
            <person name="Bianco A.E."/>
        </authorList>
    </citation>
    <scope>NUCLEOTIDE SEQUENCE</scope>
</reference>
<evidence type="ECO:0000313" key="5">
    <source>
        <dbReference type="EMBL" id="AAD27587.1"/>
    </source>
</evidence>
<dbReference type="EMBL" id="AF121262">
    <property type="protein sequence ID" value="AAD27587.1"/>
    <property type="molecule type" value="mRNA"/>
</dbReference>
<accession>Q25606</accession>
<evidence type="ECO:0000313" key="4">
    <source>
        <dbReference type="EMBL" id="AAC79126.1"/>
    </source>
</evidence>
<organism evidence="3">
    <name type="scientific">Onchocerca volvulus</name>
    <dbReference type="NCBI Taxonomy" id="6282"/>
    <lineage>
        <taxon>Eukaryota</taxon>
        <taxon>Metazoa</taxon>
        <taxon>Ecdysozoa</taxon>
        <taxon>Nematoda</taxon>
        <taxon>Chromadorea</taxon>
        <taxon>Rhabditida</taxon>
        <taxon>Spirurina</taxon>
        <taxon>Spiruromorpha</taxon>
        <taxon>Filarioidea</taxon>
        <taxon>Onchocercidae</taxon>
        <taxon>Onchocerca</taxon>
    </lineage>
</organism>
<dbReference type="AlphaFoldDB" id="Q25606"/>
<feature type="chain" id="PRO_5007700160" evidence="2">
    <location>
        <begin position="23"/>
        <end position="140"/>
    </location>
</feature>
<name>Q25606_ONCVO</name>
<feature type="signal peptide" evidence="2">
    <location>
        <begin position="1"/>
        <end position="22"/>
    </location>
</feature>
<dbReference type="EMBL" id="U29576">
    <property type="protein sequence ID" value="AAA84910.1"/>
    <property type="molecule type" value="mRNA"/>
</dbReference>
<protein>
    <submittedName>
        <fullName evidence="3">Larval 18 kDa protein</fullName>
    </submittedName>
    <submittedName>
        <fullName evidence="4">Ov64</fullName>
    </submittedName>
    <submittedName>
        <fullName evidence="5">SLAP-1 protein</fullName>
    </submittedName>
</protein>
<feature type="region of interest" description="Disordered" evidence="1">
    <location>
        <begin position="23"/>
        <end position="84"/>
    </location>
</feature>
<keyword evidence="2" id="KW-0732">Signal</keyword>
<reference evidence="3" key="1">
    <citation type="submission" date="1995-06" db="EMBL/GenBank/DDBJ databases">
        <title>Molecular cloning of a developmentally regulated Onchocerca volvulus larval protein.</title>
        <authorList>
            <person name="Wisnewski N."/>
            <person name="Frank G.R."/>
            <person name="Grieve R.B."/>
        </authorList>
    </citation>
    <scope>NUCLEOTIDE SEQUENCE</scope>
</reference>
<evidence type="ECO:0000256" key="1">
    <source>
        <dbReference type="SAM" id="MobiDB-lite"/>
    </source>
</evidence>
<evidence type="ECO:0000313" key="3">
    <source>
        <dbReference type="EMBL" id="AAA84910.1"/>
    </source>
</evidence>
<dbReference type="InterPro" id="IPR008451">
    <property type="entry name" value="Chromadorea_ALT"/>
</dbReference>
<sequence length="140" mass="15843">MTTKFLIAFGLVILLSIPHCAAEEDFEEEGEGEEMPEDNDDAQPEDIDGGDEEGGNDENEDVPRGSFVNSMGTKKQCKEHPDCYDQREPGDWCILKPDEKWTNRGCFCSSKGECTIERQKGDGFEHTYCSPDENWTCKYD</sequence>
<feature type="compositionally biased region" description="Acidic residues" evidence="1">
    <location>
        <begin position="23"/>
        <end position="60"/>
    </location>
</feature>
<dbReference type="Pfam" id="PF05535">
    <property type="entry name" value="Chromadorea_ALT"/>
    <property type="match status" value="1"/>
</dbReference>
<evidence type="ECO:0000256" key="2">
    <source>
        <dbReference type="SAM" id="SignalP"/>
    </source>
</evidence>
<accession>O02544</accession>
<proteinExistence type="evidence at transcript level"/>
<reference evidence="4" key="2">
    <citation type="journal article" date="1998" name="Mol. Biochem. Parasitol.">
        <title>Characterization of an Onchocerca volvulus L3-specific larval antigen, Ov-ALT-1.</title>
        <authorList>
            <person name="Joseph G.T."/>
            <person name="Huima T."/>
            <person name="Lustigman S."/>
        </authorList>
    </citation>
    <scope>NUCLEOTIDE SEQUENCE</scope>
    <source>
        <strain evidence="4">Forest</strain>
    </source>
</reference>